<evidence type="ECO:0008006" key="2">
    <source>
        <dbReference type="Google" id="ProtNLM"/>
    </source>
</evidence>
<dbReference type="InterPro" id="IPR000408">
    <property type="entry name" value="Reg_chr_condens"/>
</dbReference>
<protein>
    <recommendedName>
        <fullName evidence="2">Regulator of chromosome condensation, RCC1</fullName>
    </recommendedName>
</protein>
<gene>
    <name evidence="1" type="ORF">S03H2_26577</name>
</gene>
<reference evidence="1" key="1">
    <citation type="journal article" date="2014" name="Front. Microbiol.">
        <title>High frequency of phylogenetically diverse reductive dehalogenase-homologous genes in deep subseafloor sedimentary metagenomes.</title>
        <authorList>
            <person name="Kawai M."/>
            <person name="Futagami T."/>
            <person name="Toyoda A."/>
            <person name="Takaki Y."/>
            <person name="Nishi S."/>
            <person name="Hori S."/>
            <person name="Arai W."/>
            <person name="Tsubouchi T."/>
            <person name="Morono Y."/>
            <person name="Uchiyama I."/>
            <person name="Ito T."/>
            <person name="Fujiyama A."/>
            <person name="Inagaki F."/>
            <person name="Takami H."/>
        </authorList>
    </citation>
    <scope>NUCLEOTIDE SEQUENCE</scope>
    <source>
        <strain evidence="1">Expedition CK06-06</strain>
    </source>
</reference>
<dbReference type="PANTHER" id="PTHR45982">
    <property type="entry name" value="REGULATOR OF CHROMOSOME CONDENSATION"/>
    <property type="match status" value="1"/>
</dbReference>
<name>X1I3U9_9ZZZZ</name>
<sequence length="97" mass="10380">NDAMNVTFWNQIEPITASYRHTCGLLSNGTSMCWGHNIHGQIGDGTNGTDKLNPVFVNSTESFISITASNYHTCGLLSNGSAMCWGRNDLGQLGIGS</sequence>
<proteinExistence type="predicted"/>
<dbReference type="PANTHER" id="PTHR45982:SF1">
    <property type="entry name" value="REGULATOR OF CHROMOSOME CONDENSATION"/>
    <property type="match status" value="1"/>
</dbReference>
<dbReference type="AlphaFoldDB" id="X1I3U9"/>
<organism evidence="1">
    <name type="scientific">marine sediment metagenome</name>
    <dbReference type="NCBI Taxonomy" id="412755"/>
    <lineage>
        <taxon>unclassified sequences</taxon>
        <taxon>metagenomes</taxon>
        <taxon>ecological metagenomes</taxon>
    </lineage>
</organism>
<dbReference type="Gene3D" id="2.130.10.30">
    <property type="entry name" value="Regulator of chromosome condensation 1/beta-lactamase-inhibitor protein II"/>
    <property type="match status" value="1"/>
</dbReference>
<dbReference type="PROSITE" id="PS50012">
    <property type="entry name" value="RCC1_3"/>
    <property type="match status" value="1"/>
</dbReference>
<dbReference type="GO" id="GO:0005737">
    <property type="term" value="C:cytoplasm"/>
    <property type="evidence" value="ECO:0007669"/>
    <property type="project" value="TreeGrafter"/>
</dbReference>
<dbReference type="InterPro" id="IPR009091">
    <property type="entry name" value="RCC1/BLIP-II"/>
</dbReference>
<evidence type="ECO:0000313" key="1">
    <source>
        <dbReference type="EMBL" id="GAH52238.1"/>
    </source>
</evidence>
<dbReference type="InterPro" id="IPR051553">
    <property type="entry name" value="Ran_GTPase-activating"/>
</dbReference>
<dbReference type="EMBL" id="BARU01015477">
    <property type="protein sequence ID" value="GAH52238.1"/>
    <property type="molecule type" value="Genomic_DNA"/>
</dbReference>
<comment type="caution">
    <text evidence="1">The sequence shown here is derived from an EMBL/GenBank/DDBJ whole genome shotgun (WGS) entry which is preliminary data.</text>
</comment>
<dbReference type="GO" id="GO:0005085">
    <property type="term" value="F:guanyl-nucleotide exchange factor activity"/>
    <property type="evidence" value="ECO:0007669"/>
    <property type="project" value="TreeGrafter"/>
</dbReference>
<dbReference type="Pfam" id="PF13540">
    <property type="entry name" value="RCC1_2"/>
    <property type="match status" value="2"/>
</dbReference>
<feature type="non-terminal residue" evidence="1">
    <location>
        <position position="97"/>
    </location>
</feature>
<feature type="non-terminal residue" evidence="1">
    <location>
        <position position="1"/>
    </location>
</feature>
<accession>X1I3U9</accession>
<dbReference type="SUPFAM" id="SSF50985">
    <property type="entry name" value="RCC1/BLIP-II"/>
    <property type="match status" value="1"/>
</dbReference>